<evidence type="ECO:0000313" key="1">
    <source>
        <dbReference type="EMBL" id="CAL4921607.1"/>
    </source>
</evidence>
<evidence type="ECO:0000313" key="2">
    <source>
        <dbReference type="Proteomes" id="UP001497457"/>
    </source>
</evidence>
<dbReference type="EMBL" id="OZ075124">
    <property type="protein sequence ID" value="CAL4921607.1"/>
    <property type="molecule type" value="Genomic_DNA"/>
</dbReference>
<accession>A0ABC8XCC1</accession>
<reference evidence="1" key="1">
    <citation type="submission" date="2024-10" db="EMBL/GenBank/DDBJ databases">
        <authorList>
            <person name="Ryan C."/>
        </authorList>
    </citation>
    <scope>NUCLEOTIDE SEQUENCE [LARGE SCALE GENOMIC DNA]</scope>
</reference>
<dbReference type="AlphaFoldDB" id="A0ABC8XCC1"/>
<sequence length="215" mass="24030">MAETMPLETRALALEEPLSLVPGACSWKNVAIPTEVDSAAAAGELAWYKAAATCGGKPKSASWSDVPLFFFPDVAANKVEAKTKPTAHKVEIKTKPAARVEASKAASVTSFEPAARVEREPKVVEVKIEKVEEDYIEYLRKNPMRRPRVRSPRFFKPSPRLLESLRVSDASINKLVDLEEHILEQYDTKGYAMVLAEYLDNGRKRLFRLPEEDTI</sequence>
<gene>
    <name evidence="1" type="ORF">URODEC1_LOCUS21151</name>
</gene>
<dbReference type="Proteomes" id="UP001497457">
    <property type="component" value="Chromosome 14rd"/>
</dbReference>
<proteinExistence type="predicted"/>
<organism evidence="1 2">
    <name type="scientific">Urochloa decumbens</name>
    <dbReference type="NCBI Taxonomy" id="240449"/>
    <lineage>
        <taxon>Eukaryota</taxon>
        <taxon>Viridiplantae</taxon>
        <taxon>Streptophyta</taxon>
        <taxon>Embryophyta</taxon>
        <taxon>Tracheophyta</taxon>
        <taxon>Spermatophyta</taxon>
        <taxon>Magnoliopsida</taxon>
        <taxon>Liliopsida</taxon>
        <taxon>Poales</taxon>
        <taxon>Poaceae</taxon>
        <taxon>PACMAD clade</taxon>
        <taxon>Panicoideae</taxon>
        <taxon>Panicodae</taxon>
        <taxon>Paniceae</taxon>
        <taxon>Melinidinae</taxon>
        <taxon>Urochloa</taxon>
    </lineage>
</organism>
<protein>
    <submittedName>
        <fullName evidence="1">Uncharacterized protein</fullName>
    </submittedName>
</protein>
<keyword evidence="2" id="KW-1185">Reference proteome</keyword>
<name>A0ABC8XCC1_9POAL</name>